<organism evidence="2 3">
    <name type="scientific">Massilia jejuensis</name>
    <dbReference type="NCBI Taxonomy" id="648894"/>
    <lineage>
        <taxon>Bacteria</taxon>
        <taxon>Pseudomonadati</taxon>
        <taxon>Pseudomonadota</taxon>
        <taxon>Betaproteobacteria</taxon>
        <taxon>Burkholderiales</taxon>
        <taxon>Oxalobacteraceae</taxon>
        <taxon>Telluria group</taxon>
        <taxon>Massilia</taxon>
    </lineage>
</organism>
<gene>
    <name evidence="2" type="ORF">ACFPOU_07680</name>
</gene>
<dbReference type="RefSeq" id="WP_379719087.1">
    <property type="nucleotide sequence ID" value="NZ_JBHSMS010000026.1"/>
</dbReference>
<evidence type="ECO:0000313" key="3">
    <source>
        <dbReference type="Proteomes" id="UP001596031"/>
    </source>
</evidence>
<evidence type="ECO:0000256" key="1">
    <source>
        <dbReference type="SAM" id="MobiDB-lite"/>
    </source>
</evidence>
<evidence type="ECO:0000313" key="2">
    <source>
        <dbReference type="EMBL" id="MFC5511003.1"/>
    </source>
</evidence>
<name>A0ABW0PFC2_9BURK</name>
<dbReference type="Proteomes" id="UP001596031">
    <property type="component" value="Unassembled WGS sequence"/>
</dbReference>
<comment type="caution">
    <text evidence="2">The sequence shown here is derived from an EMBL/GenBank/DDBJ whole genome shotgun (WGS) entry which is preliminary data.</text>
</comment>
<proteinExistence type="predicted"/>
<dbReference type="EMBL" id="JBHSMS010000026">
    <property type="protein sequence ID" value="MFC5511003.1"/>
    <property type="molecule type" value="Genomic_DNA"/>
</dbReference>
<keyword evidence="3" id="KW-1185">Reference proteome</keyword>
<sequence length="183" mass="20049">MLSTCPFDPAASARRRETEPSWRRFPSLWETLPAKKAGFLDGLVQMHTGQSQPVTTAIASAALDKFFAERAPHSLYPYVWVRNALNPVPDARGMHSWVHEVLVSYEASDMPDDAPIRFANGVLETMNMKTLKFGSTTRFGGGARDLVAQHCAYVHIGPAARLEADGAPDEDEHDTELASGPTP</sequence>
<protein>
    <submittedName>
        <fullName evidence="2">Uncharacterized protein</fullName>
    </submittedName>
</protein>
<reference evidence="3" key="1">
    <citation type="journal article" date="2019" name="Int. J. Syst. Evol. Microbiol.">
        <title>The Global Catalogue of Microorganisms (GCM) 10K type strain sequencing project: providing services to taxonomists for standard genome sequencing and annotation.</title>
        <authorList>
            <consortium name="The Broad Institute Genomics Platform"/>
            <consortium name="The Broad Institute Genome Sequencing Center for Infectious Disease"/>
            <person name="Wu L."/>
            <person name="Ma J."/>
        </authorList>
    </citation>
    <scope>NUCLEOTIDE SEQUENCE [LARGE SCALE GENOMIC DNA]</scope>
    <source>
        <strain evidence="3">CCUG 38813</strain>
    </source>
</reference>
<accession>A0ABW0PFC2</accession>
<feature type="region of interest" description="Disordered" evidence="1">
    <location>
        <begin position="164"/>
        <end position="183"/>
    </location>
</feature>